<dbReference type="FunFam" id="1.10.630.10:FF:000042">
    <property type="entry name" value="Cytochrome P450"/>
    <property type="match status" value="1"/>
</dbReference>
<comment type="subcellular location">
    <subcellularLocation>
        <location evidence="3">Endoplasmic reticulum membrane</location>
        <topology evidence="3">Peripheral membrane protein</topology>
    </subcellularLocation>
    <subcellularLocation>
        <location evidence="2">Microsome membrane</location>
        <topology evidence="2">Peripheral membrane protein</topology>
    </subcellularLocation>
</comment>
<dbReference type="Pfam" id="PF00067">
    <property type="entry name" value="p450"/>
    <property type="match status" value="1"/>
</dbReference>
<evidence type="ECO:0000256" key="3">
    <source>
        <dbReference type="ARBA" id="ARBA00004406"/>
    </source>
</evidence>
<dbReference type="AlphaFoldDB" id="A0A1W4WJ93"/>
<dbReference type="PRINTS" id="PR00463">
    <property type="entry name" value="EP450I"/>
</dbReference>
<dbReference type="GO" id="GO:0005506">
    <property type="term" value="F:iron ion binding"/>
    <property type="evidence" value="ECO:0007669"/>
    <property type="project" value="InterPro"/>
</dbReference>
<evidence type="ECO:0000256" key="11">
    <source>
        <dbReference type="ARBA" id="ARBA00023033"/>
    </source>
</evidence>
<dbReference type="GeneID" id="108733421"/>
<keyword evidence="5 13" id="KW-0349">Heme</keyword>
<proteinExistence type="inferred from homology"/>
<dbReference type="GO" id="GO:0016705">
    <property type="term" value="F:oxidoreductase activity, acting on paired donors, with incorporation or reduction of molecular oxygen"/>
    <property type="evidence" value="ECO:0007669"/>
    <property type="project" value="InterPro"/>
</dbReference>
<reference evidence="16" key="1">
    <citation type="submission" date="2025-08" db="UniProtKB">
        <authorList>
            <consortium name="RefSeq"/>
        </authorList>
    </citation>
    <scope>IDENTIFICATION</scope>
    <source>
        <tissue evidence="16">Entire body</tissue>
    </source>
</reference>
<keyword evidence="9 14" id="KW-0560">Oxidoreductase</keyword>
<dbReference type="InParanoid" id="A0A1W4WJ93"/>
<comment type="similarity">
    <text evidence="4 14">Belongs to the cytochrome P450 family.</text>
</comment>
<dbReference type="InterPro" id="IPR002401">
    <property type="entry name" value="Cyt_P450_E_grp-I"/>
</dbReference>
<evidence type="ECO:0000256" key="2">
    <source>
        <dbReference type="ARBA" id="ARBA00004174"/>
    </source>
</evidence>
<dbReference type="OrthoDB" id="2789670at2759"/>
<evidence type="ECO:0000256" key="6">
    <source>
        <dbReference type="ARBA" id="ARBA00022723"/>
    </source>
</evidence>
<dbReference type="CDD" id="cd11056">
    <property type="entry name" value="CYP6-like"/>
    <property type="match status" value="1"/>
</dbReference>
<accession>A0A1W4WJ93</accession>
<dbReference type="KEGG" id="apln:108733421"/>
<keyword evidence="11 14" id="KW-0503">Monooxygenase</keyword>
<dbReference type="PANTHER" id="PTHR24292">
    <property type="entry name" value="CYTOCHROME P450"/>
    <property type="match status" value="1"/>
</dbReference>
<feature type="binding site" description="axial binding residue" evidence="13">
    <location>
        <position position="456"/>
    </location>
    <ligand>
        <name>heme</name>
        <dbReference type="ChEBI" id="CHEBI:30413"/>
    </ligand>
    <ligandPart>
        <name>Fe</name>
        <dbReference type="ChEBI" id="CHEBI:18248"/>
    </ligandPart>
</feature>
<protein>
    <submittedName>
        <fullName evidence="16">Probable cytochrome P450 6a14</fullName>
    </submittedName>
</protein>
<keyword evidence="10 13" id="KW-0408">Iron</keyword>
<dbReference type="Gene3D" id="1.10.630.10">
    <property type="entry name" value="Cytochrome P450"/>
    <property type="match status" value="1"/>
</dbReference>
<dbReference type="PROSITE" id="PS00086">
    <property type="entry name" value="CYTOCHROME_P450"/>
    <property type="match status" value="1"/>
</dbReference>
<evidence type="ECO:0000313" key="16">
    <source>
        <dbReference type="RefSeq" id="XP_018320090.1"/>
    </source>
</evidence>
<comment type="cofactor">
    <cofactor evidence="1 13">
        <name>heme</name>
        <dbReference type="ChEBI" id="CHEBI:30413"/>
    </cofactor>
</comment>
<dbReference type="InterPro" id="IPR050476">
    <property type="entry name" value="Insect_CytP450_Detox"/>
</dbReference>
<gene>
    <name evidence="16" type="primary">LOC108733421</name>
</gene>
<evidence type="ECO:0000256" key="9">
    <source>
        <dbReference type="ARBA" id="ARBA00023002"/>
    </source>
</evidence>
<dbReference type="InterPro" id="IPR001128">
    <property type="entry name" value="Cyt_P450"/>
</dbReference>
<evidence type="ECO:0000256" key="14">
    <source>
        <dbReference type="RuleBase" id="RU000461"/>
    </source>
</evidence>
<keyword evidence="6 13" id="KW-0479">Metal-binding</keyword>
<evidence type="ECO:0000256" key="13">
    <source>
        <dbReference type="PIRSR" id="PIRSR602401-1"/>
    </source>
</evidence>
<dbReference type="STRING" id="224129.A0A1W4WJ93"/>
<dbReference type="FunCoup" id="A0A1W4WJ93">
    <property type="interactions" value="130"/>
</dbReference>
<organism evidence="15 16">
    <name type="scientific">Agrilus planipennis</name>
    <name type="common">Emerald ash borer</name>
    <name type="synonym">Agrilus marcopoli</name>
    <dbReference type="NCBI Taxonomy" id="224129"/>
    <lineage>
        <taxon>Eukaryota</taxon>
        <taxon>Metazoa</taxon>
        <taxon>Ecdysozoa</taxon>
        <taxon>Arthropoda</taxon>
        <taxon>Hexapoda</taxon>
        <taxon>Insecta</taxon>
        <taxon>Pterygota</taxon>
        <taxon>Neoptera</taxon>
        <taxon>Endopterygota</taxon>
        <taxon>Coleoptera</taxon>
        <taxon>Polyphaga</taxon>
        <taxon>Elateriformia</taxon>
        <taxon>Buprestoidea</taxon>
        <taxon>Buprestidae</taxon>
        <taxon>Agrilinae</taxon>
        <taxon>Agrilus</taxon>
    </lineage>
</organism>
<dbReference type="GO" id="GO:0005789">
    <property type="term" value="C:endoplasmic reticulum membrane"/>
    <property type="evidence" value="ECO:0007669"/>
    <property type="project" value="UniProtKB-SubCell"/>
</dbReference>
<keyword evidence="15" id="KW-1185">Reference proteome</keyword>
<evidence type="ECO:0000256" key="4">
    <source>
        <dbReference type="ARBA" id="ARBA00010617"/>
    </source>
</evidence>
<evidence type="ECO:0000256" key="7">
    <source>
        <dbReference type="ARBA" id="ARBA00022824"/>
    </source>
</evidence>
<sequence>MHIEIFALVFTIFVLIYTYFKRAHNYWKSRGVAGPPPFFPFGTMRSVILRQQNLGDKVKEIYNEYKSKGHRFVGVYFFSRKVFVALDPSLVKNILIKDFNHFDDRGIYYDEINDPLSAHLFSLSGPKWRNLRAKLTPTFTSGKLKYMFQTFVNCSAQMTSLLESKALKGEEVEIKDILARFTTDVIGSTAFGLECNTMKNPNTQFREMGKRAFTQTAGDAFRVTVIRSFSWLAKLLKLGIFPSNVTKFFKEVVEETVTYREKNNITRKDFLQLLIQLKNNGKVDDDEKLQAEIKPAPGTSLTMNEAAAQAFIFFLAGFETTATTMSFALFEMAQNRDIQYQAREEVKKVMNDFGNVLTYDALMEMHYLDKIVAETLRKHPPAPVYLRKCTKDYQVPETDVIIEEGLSVLIPALALQRDPDYFPDPDVFDPNRFDDERKSSIKDSTYIPFGDGPRICIGLRFAMIQVKVGLSMILKNFNFTLSPKTPLPLVMETQGIITTPQSGIWLNLTTVN</sequence>
<dbReference type="Proteomes" id="UP000192223">
    <property type="component" value="Unplaced"/>
</dbReference>
<evidence type="ECO:0000313" key="15">
    <source>
        <dbReference type="Proteomes" id="UP000192223"/>
    </source>
</evidence>
<evidence type="ECO:0000256" key="8">
    <source>
        <dbReference type="ARBA" id="ARBA00022848"/>
    </source>
</evidence>
<evidence type="ECO:0000256" key="5">
    <source>
        <dbReference type="ARBA" id="ARBA00022617"/>
    </source>
</evidence>
<keyword evidence="7" id="KW-0256">Endoplasmic reticulum</keyword>
<dbReference type="SUPFAM" id="SSF48264">
    <property type="entry name" value="Cytochrome P450"/>
    <property type="match status" value="1"/>
</dbReference>
<dbReference type="InterPro" id="IPR017972">
    <property type="entry name" value="Cyt_P450_CS"/>
</dbReference>
<dbReference type="PRINTS" id="PR00385">
    <property type="entry name" value="P450"/>
</dbReference>
<name>A0A1W4WJ93_AGRPL</name>
<dbReference type="GO" id="GO:0020037">
    <property type="term" value="F:heme binding"/>
    <property type="evidence" value="ECO:0007669"/>
    <property type="project" value="InterPro"/>
</dbReference>
<dbReference type="InterPro" id="IPR036396">
    <property type="entry name" value="Cyt_P450_sf"/>
</dbReference>
<dbReference type="GO" id="GO:0004497">
    <property type="term" value="F:monooxygenase activity"/>
    <property type="evidence" value="ECO:0007669"/>
    <property type="project" value="UniProtKB-KW"/>
</dbReference>
<evidence type="ECO:0000256" key="12">
    <source>
        <dbReference type="ARBA" id="ARBA00023136"/>
    </source>
</evidence>
<keyword evidence="12" id="KW-0472">Membrane</keyword>
<keyword evidence="8" id="KW-0492">Microsome</keyword>
<dbReference type="RefSeq" id="XP_018320090.1">
    <property type="nucleotide sequence ID" value="XM_018464588.1"/>
</dbReference>
<evidence type="ECO:0000256" key="1">
    <source>
        <dbReference type="ARBA" id="ARBA00001971"/>
    </source>
</evidence>
<evidence type="ECO:0000256" key="10">
    <source>
        <dbReference type="ARBA" id="ARBA00023004"/>
    </source>
</evidence>
<dbReference type="PANTHER" id="PTHR24292:SF103">
    <property type="entry name" value="CYTOCHROME P450 6BS1"/>
    <property type="match status" value="1"/>
</dbReference>